<evidence type="ECO:0000313" key="1">
    <source>
        <dbReference type="EMBL" id="KAG5409896.1"/>
    </source>
</evidence>
<gene>
    <name evidence="1" type="primary">A02g503770.1_BraROA</name>
    <name evidence="1" type="ORF">IGI04_006215</name>
</gene>
<dbReference type="EMBL" id="JADBGQ010000002">
    <property type="protein sequence ID" value="KAG5409896.1"/>
    <property type="molecule type" value="Genomic_DNA"/>
</dbReference>
<comment type="caution">
    <text evidence="1">The sequence shown here is derived from an EMBL/GenBank/DDBJ whole genome shotgun (WGS) entry which is preliminary data.</text>
</comment>
<accession>A0ABQ7NIB2</accession>
<organism evidence="1 2">
    <name type="scientific">Brassica rapa subsp. trilocularis</name>
    <dbReference type="NCBI Taxonomy" id="1813537"/>
    <lineage>
        <taxon>Eukaryota</taxon>
        <taxon>Viridiplantae</taxon>
        <taxon>Streptophyta</taxon>
        <taxon>Embryophyta</taxon>
        <taxon>Tracheophyta</taxon>
        <taxon>Spermatophyta</taxon>
        <taxon>Magnoliopsida</taxon>
        <taxon>eudicotyledons</taxon>
        <taxon>Gunneridae</taxon>
        <taxon>Pentapetalae</taxon>
        <taxon>rosids</taxon>
        <taxon>malvids</taxon>
        <taxon>Brassicales</taxon>
        <taxon>Brassicaceae</taxon>
        <taxon>Brassiceae</taxon>
        <taxon>Brassica</taxon>
    </lineage>
</organism>
<evidence type="ECO:0000313" key="2">
    <source>
        <dbReference type="Proteomes" id="UP000823674"/>
    </source>
</evidence>
<proteinExistence type="predicted"/>
<protein>
    <submittedName>
        <fullName evidence="1">Uncharacterized protein</fullName>
    </submittedName>
</protein>
<reference evidence="1 2" key="1">
    <citation type="submission" date="2021-03" db="EMBL/GenBank/DDBJ databases">
        <authorList>
            <person name="King G.J."/>
            <person name="Bancroft I."/>
            <person name="Baten A."/>
            <person name="Bloomfield J."/>
            <person name="Borpatragohain P."/>
            <person name="He Z."/>
            <person name="Irish N."/>
            <person name="Irwin J."/>
            <person name="Liu K."/>
            <person name="Mauleon R.P."/>
            <person name="Moore J."/>
            <person name="Morris R."/>
            <person name="Ostergaard L."/>
            <person name="Wang B."/>
            <person name="Wells R."/>
        </authorList>
    </citation>
    <scope>NUCLEOTIDE SEQUENCE [LARGE SCALE GENOMIC DNA]</scope>
    <source>
        <strain evidence="1">R-o-18</strain>
        <tissue evidence="1">Leaf</tissue>
    </source>
</reference>
<keyword evidence="2" id="KW-1185">Reference proteome</keyword>
<name>A0ABQ7NIB2_BRACM</name>
<sequence length="101" mass="11323">MFSGHNQSFTCGDFTPGVFPLLASCECVKFSPSSATIPMAATDGIFKTFIIWDLQPGPGLRNFGPEAKKNFWPIIFKNQKKWLKMQCRDLNSAPLIRILVL</sequence>
<dbReference type="Proteomes" id="UP000823674">
    <property type="component" value="Chromosome A02"/>
</dbReference>